<comment type="caution">
    <text evidence="4">The sequence shown here is derived from an EMBL/GenBank/DDBJ whole genome shotgun (WGS) entry which is preliminary data.</text>
</comment>
<dbReference type="InterPro" id="IPR036770">
    <property type="entry name" value="Ankyrin_rpt-contain_sf"/>
</dbReference>
<proteinExistence type="predicted"/>
<evidence type="ECO:0000256" key="2">
    <source>
        <dbReference type="ARBA" id="ARBA00023043"/>
    </source>
</evidence>
<gene>
    <name evidence="4" type="ORF">LY90DRAFT_510214</name>
</gene>
<feature type="repeat" description="ANK" evidence="3">
    <location>
        <begin position="1872"/>
        <end position="1904"/>
    </location>
</feature>
<dbReference type="Gene3D" id="1.25.40.20">
    <property type="entry name" value="Ankyrin repeat-containing domain"/>
    <property type="match status" value="14"/>
</dbReference>
<keyword evidence="1" id="KW-0677">Repeat</keyword>
<dbReference type="Proteomes" id="UP000193920">
    <property type="component" value="Unassembled WGS sequence"/>
</dbReference>
<dbReference type="PANTHER" id="PTHR24198:SF165">
    <property type="entry name" value="ANKYRIN REPEAT-CONTAINING PROTEIN-RELATED"/>
    <property type="match status" value="1"/>
</dbReference>
<name>A0A1Y2C3A1_9FUNG</name>
<dbReference type="Pfam" id="PF12796">
    <property type="entry name" value="Ank_2"/>
    <property type="match status" value="14"/>
</dbReference>
<keyword evidence="5" id="KW-1185">Reference proteome</keyword>
<dbReference type="SUPFAM" id="SSF48403">
    <property type="entry name" value="Ankyrin repeat"/>
    <property type="match status" value="6"/>
</dbReference>
<feature type="repeat" description="ANK" evidence="3">
    <location>
        <begin position="518"/>
        <end position="550"/>
    </location>
</feature>
<feature type="repeat" description="ANK" evidence="3">
    <location>
        <begin position="734"/>
        <end position="766"/>
    </location>
</feature>
<dbReference type="STRING" id="1754190.A0A1Y2C3A1"/>
<dbReference type="EMBL" id="MCOG01000124">
    <property type="protein sequence ID" value="ORY41426.1"/>
    <property type="molecule type" value="Genomic_DNA"/>
</dbReference>
<feature type="repeat" description="ANK" evidence="3">
    <location>
        <begin position="1839"/>
        <end position="1871"/>
    </location>
</feature>
<feature type="repeat" description="ANK" evidence="3">
    <location>
        <begin position="1060"/>
        <end position="1092"/>
    </location>
</feature>
<dbReference type="SMART" id="SM00248">
    <property type="entry name" value="ANK"/>
    <property type="match status" value="47"/>
</dbReference>
<sequence length="2071" mass="238559">MKTIFPDEDDLPDSISENQIIKLLIKSYIYEDAFNEIANLATLSKIKENLQSLQKKYEINKDFGLIILCTLNGVSNDIIDFLLSIYQKDKKYSDIYTYHLMKLAASDKHKIIDLFFKNEFDINNTLYFNGKEHNILFYISEKVTIISVSTIITILKNDINIDSKLNFSINYTSILDELLYGPSRSYYNNIFDLLIYKYLLFDSEYHLKILKLIFEYYCNIKIYILPLKKSLSDLSKNTYEALVNYDDYLIIIKIIISYCYFDKDEFFYSEFYKALIPYIPTYKTINSIENYYLLNEYELKSKELQIKNNHYIIFKYIKEKNYNKIFDILKSKQCDINYQSPEVLKTPLMVASQYAINDKELFNILMKFNPNKDIQDETNSTALHIACKYNNEEAIPQLITQKNVNMKDINGQTPLMVAIEEKNYESIKALLSCNCNEYRIDVNIKDNDNYFPLIYSIIFFNDSNELVDLIDLLIENRANKNEVNYDELTALHMACEYNKSILIPKLITEKNVNMKDINGRTPLMIAIKEKDYESIKILLSCNCNKYNIDVNIKDCDDNFPLINSIIKFNDSNELVDLIDLLIKNGANKDEVNYNEETALHIACKYNTSEIIPQLITEENLNMKDIHGQTPLMVAIKEKNYESIKALLSCNCNEYRIDVNIKDNDNYFPLIYSIIFFNDSNELVDLIDLLIEKGANKNEVNYDELTALHMACEYNKSILIPKLITEKNVNMKDINGRTPLMIAIKEKDYESIKILLSCNCNKYNIDVNIKDCDDNFPLINSIIKFNDSNELVDLIDLLIKNGANKDEVNYNEETALHIACKYNTSEIIPQLITEENVNMKDINGQTPLMVAIKEKNYESIKTLLSCNCNKYSIDVNKKDNYGNSILISTIIKFNHSKNQIYSDLIDLLIKNGANKDEVNNEKSTALHLACKYNNHILIPKLITKKNVNMRDVNGRTPLMIAIKEKNYESIKILLSCNCNKYSIDVNIKDCDDNFPLINSIIKFNGSNELVDLIDLLIKNGANKNEVNYDELTALHMACKYNKSILIPKLITEENVNMKDINGRTPLIIAIKEKNYEFIKILLSCNCNKYSIDVNTKGNYGNSILISTIIKFNNSKSQIYSDLIDLLIKNGANKDEVNNEKSTALHLACKYNNHILIPKLITKKNVNMRDVNGQTPLMVAIKKENYKCVKVLLSNYGKEYSIDVNTKDNNGNSILISTIVKFKNSKKKIYCNLIDLLIKNGANKDEVNNDKSTALHLACKYNKIILIPKLITEKNVNMRDVNGQIPLMVAIEKENYEFVKILLSNYGKEYSIDVNTKDNNGNSILFSTIIKFKNSINKIYSDLIGLLIINGANKNEVNHDKSTALHLACKYNKIILIPKLITEKNVNMRDVNGQTPLMVAIEKENYECAKTLLSNYGKEYSIDVNIKDNNGNSILINTIIKFKNSKDQIYSDLIDLLIKNRANKDEVNNDKSTALHLACKYNNNILIQKLITKKNANMRDVNGQTPLMVAFEKENYECAKTLLSNYGKEYSIDVNTKSNNGNSILINTIIKFKNSKDQIYSDLIDLLIKNGANKDEVDHDESTALHIACKYDNDILIPKLITENNINIKNKEGETPLMIALNKKYIHCIINLINNDSFIEHYKINNNEDVLNVLILILNKKIEDDKIYETLLCRWNICFGLKKFKKNLPLIVSNTSFIKSIIKNGLYIHKNNKRELVKTPLIFSIKNNYKDLTKSILNCYQTIIPETDSNNKYCLLYAIDNKDEEYFDLLMKSKKIDFEKNNGQNQTPLKYSLSLRKEAIARTILKEYINKYEQSENEKNKLTQILDINKNSDIIENISKNLNSEIHIACLNENIEVINLLIDCGYDINARCEDGSTPLLFSIKQNKYETVKCLLEHQPDLTIPDCHGDTPISYLLKHLSKKNSKLFEVVLPYINMNQNYPPDKLTPLNYIMKYNNIEALNIICKSNAFNINELDSEGNSLLTSTIKHFPEKLALIEVILSNRANANQLDSVNKVPLFYAIENESIDLISLLVKYKADVTLKTPNGYTPLTLACAKNNTKIITELLKYKRKRN</sequence>
<organism evidence="4 5">
    <name type="scientific">Neocallimastix californiae</name>
    <dbReference type="NCBI Taxonomy" id="1754190"/>
    <lineage>
        <taxon>Eukaryota</taxon>
        <taxon>Fungi</taxon>
        <taxon>Fungi incertae sedis</taxon>
        <taxon>Chytridiomycota</taxon>
        <taxon>Chytridiomycota incertae sedis</taxon>
        <taxon>Neocallimastigomycetes</taxon>
        <taxon>Neocallimastigales</taxon>
        <taxon>Neocallimastigaceae</taxon>
        <taxon>Neocallimastix</taxon>
    </lineage>
</organism>
<dbReference type="PROSITE" id="PS50088">
    <property type="entry name" value="ANK_REPEAT"/>
    <property type="match status" value="8"/>
</dbReference>
<dbReference type="OrthoDB" id="21416at2759"/>
<dbReference type="InterPro" id="IPR002110">
    <property type="entry name" value="Ankyrin_rpt"/>
</dbReference>
<evidence type="ECO:0000313" key="5">
    <source>
        <dbReference type="Proteomes" id="UP000193920"/>
    </source>
</evidence>
<feature type="repeat" description="ANK" evidence="3">
    <location>
        <begin position="842"/>
        <end position="874"/>
    </location>
</feature>
<evidence type="ECO:0000256" key="3">
    <source>
        <dbReference type="PROSITE-ProRule" id="PRU00023"/>
    </source>
</evidence>
<feature type="repeat" description="ANK" evidence="3">
    <location>
        <begin position="2043"/>
        <end position="2071"/>
    </location>
</feature>
<dbReference type="PANTHER" id="PTHR24198">
    <property type="entry name" value="ANKYRIN REPEAT AND PROTEIN KINASE DOMAIN-CONTAINING PROTEIN"/>
    <property type="match status" value="1"/>
</dbReference>
<reference evidence="4 5" key="1">
    <citation type="submission" date="2016-08" db="EMBL/GenBank/DDBJ databases">
        <title>A Parts List for Fungal Cellulosomes Revealed by Comparative Genomics.</title>
        <authorList>
            <consortium name="DOE Joint Genome Institute"/>
            <person name="Haitjema C.H."/>
            <person name="Gilmore S.P."/>
            <person name="Henske J.K."/>
            <person name="Solomon K.V."/>
            <person name="De Groot R."/>
            <person name="Kuo A."/>
            <person name="Mondo S.J."/>
            <person name="Salamov A.A."/>
            <person name="Labutti K."/>
            <person name="Zhao Z."/>
            <person name="Chiniquy J."/>
            <person name="Barry K."/>
            <person name="Brewer H.M."/>
            <person name="Purvine S.O."/>
            <person name="Wright A.T."/>
            <person name="Boxma B."/>
            <person name="Van Alen T."/>
            <person name="Hackstein J.H."/>
            <person name="Baker S.E."/>
            <person name="Grigoriev I.V."/>
            <person name="O'Malley M.A."/>
        </authorList>
    </citation>
    <scope>NUCLEOTIDE SEQUENCE [LARGE SCALE GENOMIC DNA]</scope>
    <source>
        <strain evidence="4 5">G1</strain>
    </source>
</reference>
<dbReference type="PROSITE" id="PS50297">
    <property type="entry name" value="ANK_REP_REGION"/>
    <property type="match status" value="5"/>
</dbReference>
<protein>
    <submittedName>
        <fullName evidence="4">Ankyrin</fullName>
    </submittedName>
</protein>
<feature type="repeat" description="ANK" evidence="3">
    <location>
        <begin position="952"/>
        <end position="984"/>
    </location>
</feature>
<keyword evidence="2 3" id="KW-0040">ANK repeat</keyword>
<accession>A0A1Y2C3A1</accession>
<evidence type="ECO:0000313" key="4">
    <source>
        <dbReference type="EMBL" id="ORY41426.1"/>
    </source>
</evidence>
<evidence type="ECO:0000256" key="1">
    <source>
        <dbReference type="ARBA" id="ARBA00022737"/>
    </source>
</evidence>